<keyword evidence="2" id="KW-1185">Reference proteome</keyword>
<dbReference type="RefSeq" id="WP_344741201.1">
    <property type="nucleotide sequence ID" value="NZ_BAABAY010000002.1"/>
</dbReference>
<comment type="caution">
    <text evidence="1">The sequence shown here is derived from an EMBL/GenBank/DDBJ whole genome shotgun (WGS) entry which is preliminary data.</text>
</comment>
<dbReference type="EMBL" id="JBAWKB010000002">
    <property type="protein sequence ID" value="MFH6771973.1"/>
    <property type="molecule type" value="Genomic_DNA"/>
</dbReference>
<evidence type="ECO:0000313" key="2">
    <source>
        <dbReference type="Proteomes" id="UP001610100"/>
    </source>
</evidence>
<proteinExistence type="predicted"/>
<protein>
    <submittedName>
        <fullName evidence="1">Uncharacterized protein</fullName>
    </submittedName>
</protein>
<organism evidence="1 2">
    <name type="scientific">Gaetbulibacter aestuarii</name>
    <dbReference type="NCBI Taxonomy" id="1502358"/>
    <lineage>
        <taxon>Bacteria</taxon>
        <taxon>Pseudomonadati</taxon>
        <taxon>Bacteroidota</taxon>
        <taxon>Flavobacteriia</taxon>
        <taxon>Flavobacteriales</taxon>
        <taxon>Flavobacteriaceae</taxon>
        <taxon>Gaetbulibacter</taxon>
    </lineage>
</organism>
<name>A0ABW7N1U8_9FLAO</name>
<accession>A0ABW7N1U8</accession>
<reference evidence="1 2" key="1">
    <citation type="submission" date="2024-02" db="EMBL/GenBank/DDBJ databases">
        <title>A Gaetbulibacter species isolated from tidal flats and genomic insights of their niches.</title>
        <authorList>
            <person name="Ye Y."/>
        </authorList>
    </citation>
    <scope>NUCLEOTIDE SEQUENCE [LARGE SCALE GENOMIC DNA]</scope>
    <source>
        <strain evidence="1 2">KYW382</strain>
    </source>
</reference>
<sequence>MKITVSFNRFNGYDMRKIKLIWDFRGPDAQKIAEHHEIHLKDYMLREKLGDLTTGVEALNDHHVLAFLVVNEDQMISVRDALKPHRGVFTD</sequence>
<gene>
    <name evidence="1" type="ORF">V8G58_08515</name>
</gene>
<evidence type="ECO:0000313" key="1">
    <source>
        <dbReference type="EMBL" id="MFH6771973.1"/>
    </source>
</evidence>
<dbReference type="Proteomes" id="UP001610100">
    <property type="component" value="Unassembled WGS sequence"/>
</dbReference>